<evidence type="ECO:0000259" key="3">
    <source>
        <dbReference type="PROSITE" id="PS50158"/>
    </source>
</evidence>
<dbReference type="AlphaFoldDB" id="A0AAV0DL10"/>
<dbReference type="Pfam" id="PF14392">
    <property type="entry name" value="zf-CCHC_4"/>
    <property type="match status" value="1"/>
</dbReference>
<accession>A0AAV0DL10</accession>
<name>A0AAV0DL10_9ASTE</name>
<keyword evidence="1" id="KW-0863">Zinc-finger</keyword>
<protein>
    <recommendedName>
        <fullName evidence="3">CCHC-type domain-containing protein</fullName>
    </recommendedName>
</protein>
<dbReference type="InterPro" id="IPR040256">
    <property type="entry name" value="At4g02000-like"/>
</dbReference>
<feature type="compositionally biased region" description="Basic residues" evidence="2">
    <location>
        <begin position="177"/>
        <end position="196"/>
    </location>
</feature>
<dbReference type="GO" id="GO:0003676">
    <property type="term" value="F:nucleic acid binding"/>
    <property type="evidence" value="ECO:0007669"/>
    <property type="project" value="InterPro"/>
</dbReference>
<keyword evidence="5" id="KW-1185">Reference proteome</keyword>
<reference evidence="4" key="1">
    <citation type="submission" date="2022-07" db="EMBL/GenBank/DDBJ databases">
        <authorList>
            <person name="Macas J."/>
            <person name="Novak P."/>
            <person name="Neumann P."/>
        </authorList>
    </citation>
    <scope>NUCLEOTIDE SEQUENCE</scope>
</reference>
<evidence type="ECO:0000256" key="1">
    <source>
        <dbReference type="PROSITE-ProRule" id="PRU00047"/>
    </source>
</evidence>
<dbReference type="InterPro" id="IPR036875">
    <property type="entry name" value="Znf_CCHC_sf"/>
</dbReference>
<dbReference type="InterPro" id="IPR025836">
    <property type="entry name" value="Zn_knuckle_CX2CX4HX4C"/>
</dbReference>
<dbReference type="EMBL" id="CAMAPF010000107">
    <property type="protein sequence ID" value="CAH9100014.1"/>
    <property type="molecule type" value="Genomic_DNA"/>
</dbReference>
<dbReference type="SUPFAM" id="SSF57756">
    <property type="entry name" value="Retrovirus zinc finger-like domains"/>
    <property type="match status" value="1"/>
</dbReference>
<comment type="caution">
    <text evidence="4">The sequence shown here is derived from an EMBL/GenBank/DDBJ whole genome shotgun (WGS) entry which is preliminary data.</text>
</comment>
<sequence>MCLMVLFMTLKTAQKIGNYLDKFVHLDENQIDGSCSVYLRIKISLDICEPLQKGTKIQKDNREFWVDFKYEKLPRFCFTCGIIGHTERYCPLAYGQGIKVLVKPFGPELRAGRGRFRPTWGKNGLFQEGDGNLGKDRSHRTCMGGRGRQNSYQDGRFNAGEQHMFPGNSKEDAGDQKRRRLWKNSWKRSKKGRRWI</sequence>
<evidence type="ECO:0000313" key="4">
    <source>
        <dbReference type="EMBL" id="CAH9100014.1"/>
    </source>
</evidence>
<evidence type="ECO:0000256" key="2">
    <source>
        <dbReference type="SAM" id="MobiDB-lite"/>
    </source>
</evidence>
<feature type="region of interest" description="Disordered" evidence="2">
    <location>
        <begin position="136"/>
        <end position="196"/>
    </location>
</feature>
<dbReference type="PANTHER" id="PTHR31286">
    <property type="entry name" value="GLYCINE-RICH CELL WALL STRUCTURAL PROTEIN 1.8-LIKE"/>
    <property type="match status" value="1"/>
</dbReference>
<keyword evidence="1" id="KW-0479">Metal-binding</keyword>
<organism evidence="4 5">
    <name type="scientific">Cuscuta epithymum</name>
    <dbReference type="NCBI Taxonomy" id="186058"/>
    <lineage>
        <taxon>Eukaryota</taxon>
        <taxon>Viridiplantae</taxon>
        <taxon>Streptophyta</taxon>
        <taxon>Embryophyta</taxon>
        <taxon>Tracheophyta</taxon>
        <taxon>Spermatophyta</taxon>
        <taxon>Magnoliopsida</taxon>
        <taxon>eudicotyledons</taxon>
        <taxon>Gunneridae</taxon>
        <taxon>Pentapetalae</taxon>
        <taxon>asterids</taxon>
        <taxon>lamiids</taxon>
        <taxon>Solanales</taxon>
        <taxon>Convolvulaceae</taxon>
        <taxon>Cuscuteae</taxon>
        <taxon>Cuscuta</taxon>
        <taxon>Cuscuta subgen. Cuscuta</taxon>
    </lineage>
</organism>
<dbReference type="GO" id="GO:0008270">
    <property type="term" value="F:zinc ion binding"/>
    <property type="evidence" value="ECO:0007669"/>
    <property type="project" value="UniProtKB-KW"/>
</dbReference>
<feature type="domain" description="CCHC-type" evidence="3">
    <location>
        <begin position="77"/>
        <end position="91"/>
    </location>
</feature>
<gene>
    <name evidence="4" type="ORF">CEPIT_LOCUS15160</name>
</gene>
<keyword evidence="1" id="KW-0862">Zinc</keyword>
<evidence type="ECO:0000313" key="5">
    <source>
        <dbReference type="Proteomes" id="UP001152523"/>
    </source>
</evidence>
<dbReference type="Proteomes" id="UP001152523">
    <property type="component" value="Unassembled WGS sequence"/>
</dbReference>
<dbReference type="PROSITE" id="PS50158">
    <property type="entry name" value="ZF_CCHC"/>
    <property type="match status" value="1"/>
</dbReference>
<dbReference type="InterPro" id="IPR001878">
    <property type="entry name" value="Znf_CCHC"/>
</dbReference>
<dbReference type="PANTHER" id="PTHR31286:SF178">
    <property type="entry name" value="DUF4283 DOMAIN-CONTAINING PROTEIN"/>
    <property type="match status" value="1"/>
</dbReference>
<proteinExistence type="predicted"/>